<keyword evidence="3" id="KW-1185">Reference proteome</keyword>
<dbReference type="Gene3D" id="1.20.1420.10">
    <property type="entry name" value="Talin, central domain"/>
    <property type="match status" value="1"/>
</dbReference>
<name>A0AAV4I9Y9_9GAST</name>
<dbReference type="GO" id="GO:0005886">
    <property type="term" value="C:plasma membrane"/>
    <property type="evidence" value="ECO:0007669"/>
    <property type="project" value="TreeGrafter"/>
</dbReference>
<dbReference type="GO" id="GO:0030036">
    <property type="term" value="P:actin cytoskeleton organization"/>
    <property type="evidence" value="ECO:0007669"/>
    <property type="project" value="TreeGrafter"/>
</dbReference>
<sequence length="87" mass="9299">AFDSSDIITRKATAEDLIRFAKPITTATAKAVAAGNSCRQEDIIGAANMGRKAIFDLLAVTKVRVQSRSKAGPGQGRDANLPDLRWL</sequence>
<gene>
    <name evidence="2" type="ORF">ElyMa_001209800</name>
</gene>
<feature type="non-terminal residue" evidence="2">
    <location>
        <position position="1"/>
    </location>
</feature>
<dbReference type="AlphaFoldDB" id="A0AAV4I9Y9"/>
<accession>A0AAV4I9Y9</accession>
<dbReference type="GO" id="GO:0005737">
    <property type="term" value="C:cytoplasm"/>
    <property type="evidence" value="ECO:0007669"/>
    <property type="project" value="TreeGrafter"/>
</dbReference>
<dbReference type="PANTHER" id="PTHR19981:SF1">
    <property type="entry name" value="RHEA, ISOFORM B"/>
    <property type="match status" value="1"/>
</dbReference>
<dbReference type="EMBL" id="BMAT01002386">
    <property type="protein sequence ID" value="GFS05847.1"/>
    <property type="molecule type" value="Genomic_DNA"/>
</dbReference>
<comment type="caution">
    <text evidence="2">The sequence shown here is derived from an EMBL/GenBank/DDBJ whole genome shotgun (WGS) entry which is preliminary data.</text>
</comment>
<evidence type="ECO:0000256" key="1">
    <source>
        <dbReference type="SAM" id="MobiDB-lite"/>
    </source>
</evidence>
<dbReference type="Proteomes" id="UP000762676">
    <property type="component" value="Unassembled WGS sequence"/>
</dbReference>
<organism evidence="2 3">
    <name type="scientific">Elysia marginata</name>
    <dbReference type="NCBI Taxonomy" id="1093978"/>
    <lineage>
        <taxon>Eukaryota</taxon>
        <taxon>Metazoa</taxon>
        <taxon>Spiralia</taxon>
        <taxon>Lophotrochozoa</taxon>
        <taxon>Mollusca</taxon>
        <taxon>Gastropoda</taxon>
        <taxon>Heterobranchia</taxon>
        <taxon>Euthyneura</taxon>
        <taxon>Panpulmonata</taxon>
        <taxon>Sacoglossa</taxon>
        <taxon>Placobranchoidea</taxon>
        <taxon>Plakobranchidae</taxon>
        <taxon>Elysia</taxon>
    </lineage>
</organism>
<dbReference type="GO" id="GO:0098609">
    <property type="term" value="P:cell-cell adhesion"/>
    <property type="evidence" value="ECO:0007669"/>
    <property type="project" value="TreeGrafter"/>
</dbReference>
<evidence type="ECO:0000313" key="3">
    <source>
        <dbReference type="Proteomes" id="UP000762676"/>
    </source>
</evidence>
<feature type="region of interest" description="Disordered" evidence="1">
    <location>
        <begin position="67"/>
        <end position="87"/>
    </location>
</feature>
<protein>
    <submittedName>
        <fullName evidence="2">Talin-1-like</fullName>
    </submittedName>
</protein>
<dbReference type="PANTHER" id="PTHR19981">
    <property type="entry name" value="TALIN"/>
    <property type="match status" value="1"/>
</dbReference>
<dbReference type="GO" id="GO:0005925">
    <property type="term" value="C:focal adhesion"/>
    <property type="evidence" value="ECO:0007669"/>
    <property type="project" value="TreeGrafter"/>
</dbReference>
<dbReference type="GO" id="GO:0005178">
    <property type="term" value="F:integrin binding"/>
    <property type="evidence" value="ECO:0007669"/>
    <property type="project" value="TreeGrafter"/>
</dbReference>
<reference evidence="2 3" key="1">
    <citation type="journal article" date="2021" name="Elife">
        <title>Chloroplast acquisition without the gene transfer in kleptoplastic sea slugs, Plakobranchus ocellatus.</title>
        <authorList>
            <person name="Maeda T."/>
            <person name="Takahashi S."/>
            <person name="Yoshida T."/>
            <person name="Shimamura S."/>
            <person name="Takaki Y."/>
            <person name="Nagai Y."/>
            <person name="Toyoda A."/>
            <person name="Suzuki Y."/>
            <person name="Arimoto A."/>
            <person name="Ishii H."/>
            <person name="Satoh N."/>
            <person name="Nishiyama T."/>
            <person name="Hasebe M."/>
            <person name="Maruyama T."/>
            <person name="Minagawa J."/>
            <person name="Obokata J."/>
            <person name="Shigenobu S."/>
        </authorList>
    </citation>
    <scope>NUCLEOTIDE SEQUENCE [LARGE SCALE GENOMIC DNA]</scope>
</reference>
<evidence type="ECO:0000313" key="2">
    <source>
        <dbReference type="EMBL" id="GFS05847.1"/>
    </source>
</evidence>
<proteinExistence type="predicted"/>